<name>A0A5C6QQC4_9GAMM</name>
<gene>
    <name evidence="1" type="ORF">ESZ26_04960</name>
    <name evidence="2" type="ORF">ESZ27_02540</name>
</gene>
<evidence type="ECO:0000313" key="1">
    <source>
        <dbReference type="EMBL" id="TWX61963.1"/>
    </source>
</evidence>
<evidence type="ECO:0008006" key="5">
    <source>
        <dbReference type="Google" id="ProtNLM"/>
    </source>
</evidence>
<evidence type="ECO:0000313" key="2">
    <source>
        <dbReference type="EMBL" id="TWX71295.1"/>
    </source>
</evidence>
<dbReference type="AlphaFoldDB" id="A0A5C6QQC4"/>
<accession>A0A5C6QQC4</accession>
<sequence>MSTELFFIYDTHCPWSFATTSLVKEIADAYPNITLNLWHSAHYEGDEKVSRKTIDAVEDDANIEFSHEYVKTLNVEKDSTLSANLIGWVSQKVPHLTLELIQAIQKQHFEQGTAFTHESDFQPIVEALKLSPPAKVFKEGKIAKEAEFVLQEIYDFQEYISTKAIPALLIAHNENLTLLNHNLYLQNPSAIIEAIELELAKS</sequence>
<dbReference type="EMBL" id="VOLQ01000003">
    <property type="protein sequence ID" value="TWX71295.1"/>
    <property type="molecule type" value="Genomic_DNA"/>
</dbReference>
<proteinExistence type="predicted"/>
<dbReference type="OrthoDB" id="9813770at2"/>
<comment type="caution">
    <text evidence="2">The sequence shown here is derived from an EMBL/GenBank/DDBJ whole genome shotgun (WGS) entry which is preliminary data.</text>
</comment>
<reference evidence="2 4" key="1">
    <citation type="submission" date="2019-07" db="EMBL/GenBank/DDBJ databases">
        <title>Genomes of sea-ice associated Colwellia species.</title>
        <authorList>
            <person name="Bowman J.P."/>
        </authorList>
    </citation>
    <scope>NUCLEOTIDE SEQUENCE [LARGE SCALE GENOMIC DNA]</scope>
    <source>
        <strain evidence="1 3">ACAM 607</strain>
        <strain evidence="2 4">IC036</strain>
    </source>
</reference>
<dbReference type="Proteomes" id="UP000321917">
    <property type="component" value="Unassembled WGS sequence"/>
</dbReference>
<dbReference type="EMBL" id="VOLR01000005">
    <property type="protein sequence ID" value="TWX61963.1"/>
    <property type="molecule type" value="Genomic_DNA"/>
</dbReference>
<organism evidence="2 4">
    <name type="scientific">Colwellia hornerae</name>
    <dbReference type="NCBI Taxonomy" id="89402"/>
    <lineage>
        <taxon>Bacteria</taxon>
        <taxon>Pseudomonadati</taxon>
        <taxon>Pseudomonadota</taxon>
        <taxon>Gammaproteobacteria</taxon>
        <taxon>Alteromonadales</taxon>
        <taxon>Colwelliaceae</taxon>
        <taxon>Colwellia</taxon>
    </lineage>
</organism>
<dbReference type="InterPro" id="IPR036249">
    <property type="entry name" value="Thioredoxin-like_sf"/>
</dbReference>
<evidence type="ECO:0000313" key="4">
    <source>
        <dbReference type="Proteomes" id="UP000321917"/>
    </source>
</evidence>
<protein>
    <recommendedName>
        <fullName evidence="5">Protein-disulfide isomerase</fullName>
    </recommendedName>
</protein>
<dbReference type="RefSeq" id="WP_146798557.1">
    <property type="nucleotide sequence ID" value="NZ_VOLP01000006.1"/>
</dbReference>
<dbReference type="Proteomes" id="UP000321525">
    <property type="component" value="Unassembled WGS sequence"/>
</dbReference>
<dbReference type="Gene3D" id="3.40.30.10">
    <property type="entry name" value="Glutaredoxin"/>
    <property type="match status" value="1"/>
</dbReference>
<dbReference type="SUPFAM" id="SSF52833">
    <property type="entry name" value="Thioredoxin-like"/>
    <property type="match status" value="1"/>
</dbReference>
<keyword evidence="3" id="KW-1185">Reference proteome</keyword>
<evidence type="ECO:0000313" key="3">
    <source>
        <dbReference type="Proteomes" id="UP000321525"/>
    </source>
</evidence>